<accession>A0ABR2W1Q0</accession>
<name>A0ABR2W1Q0_9FUNG</name>
<feature type="region of interest" description="Disordered" evidence="11">
    <location>
        <begin position="173"/>
        <end position="192"/>
    </location>
</feature>
<dbReference type="SUPFAM" id="SSF53271">
    <property type="entry name" value="PRTase-like"/>
    <property type="match status" value="2"/>
</dbReference>
<keyword evidence="9" id="KW-0460">Magnesium</keyword>
<proteinExistence type="inferred from homology"/>
<dbReference type="InterPro" id="IPR005946">
    <property type="entry name" value="Rib-P_diPkinase"/>
</dbReference>
<evidence type="ECO:0000313" key="14">
    <source>
        <dbReference type="Proteomes" id="UP001479436"/>
    </source>
</evidence>
<comment type="caution">
    <text evidence="13">The sequence shown here is derived from an EMBL/GenBank/DDBJ whole genome shotgun (WGS) entry which is preliminary data.</text>
</comment>
<dbReference type="Pfam" id="PF13793">
    <property type="entry name" value="Pribosyltran_N"/>
    <property type="match status" value="1"/>
</dbReference>
<evidence type="ECO:0000256" key="6">
    <source>
        <dbReference type="ARBA" id="ARBA00022741"/>
    </source>
</evidence>
<evidence type="ECO:0000256" key="3">
    <source>
        <dbReference type="ARBA" id="ARBA00022679"/>
    </source>
</evidence>
<dbReference type="InterPro" id="IPR029057">
    <property type="entry name" value="PRTase-like"/>
</dbReference>
<evidence type="ECO:0000256" key="7">
    <source>
        <dbReference type="ARBA" id="ARBA00022777"/>
    </source>
</evidence>
<dbReference type="PANTHER" id="PTHR10210">
    <property type="entry name" value="RIBOSE-PHOSPHATE DIPHOSPHOKINASE FAMILY MEMBER"/>
    <property type="match status" value="1"/>
</dbReference>
<evidence type="ECO:0000259" key="12">
    <source>
        <dbReference type="Pfam" id="PF13793"/>
    </source>
</evidence>
<protein>
    <recommendedName>
        <fullName evidence="2">ribose-phosphate diphosphokinase</fullName>
        <ecNumber evidence="2">2.7.6.1</ecNumber>
    </recommendedName>
</protein>
<dbReference type="InterPro" id="IPR000842">
    <property type="entry name" value="PRib_PP_synth_CS"/>
</dbReference>
<keyword evidence="7" id="KW-0418">Kinase</keyword>
<dbReference type="EMBL" id="JASJQH010007158">
    <property type="protein sequence ID" value="KAK9717134.1"/>
    <property type="molecule type" value="Genomic_DNA"/>
</dbReference>
<gene>
    <name evidence="13" type="primary">PRS5_1</name>
    <name evidence="13" type="ORF">K7432_006409</name>
</gene>
<keyword evidence="5" id="KW-0545">Nucleotide biosynthesis</keyword>
<dbReference type="Gene3D" id="3.40.50.2020">
    <property type="match status" value="3"/>
</dbReference>
<reference evidence="13 14" key="1">
    <citation type="submission" date="2023-04" db="EMBL/GenBank/DDBJ databases">
        <title>Genome of Basidiobolus ranarum AG-B5.</title>
        <authorList>
            <person name="Stajich J.E."/>
            <person name="Carter-House D."/>
            <person name="Gryganskyi A."/>
        </authorList>
    </citation>
    <scope>NUCLEOTIDE SEQUENCE [LARGE SCALE GENOMIC DNA]</scope>
    <source>
        <strain evidence="13 14">AG-B5</strain>
    </source>
</reference>
<dbReference type="NCBIfam" id="TIGR01251">
    <property type="entry name" value="ribP_PPkin"/>
    <property type="match status" value="1"/>
</dbReference>
<dbReference type="GO" id="GO:0004749">
    <property type="term" value="F:ribose phosphate diphosphokinase activity"/>
    <property type="evidence" value="ECO:0007669"/>
    <property type="project" value="UniProtKB-EC"/>
</dbReference>
<sequence length="425" mass="45870">MRNLLVFSGSSHPDLTDAICARLGVEAAPANLRKFSNAETNVEIWKSVRDQHVYIVQSGSGKVNDNFMELLIMISACKTASAKKVTVVLPYFPYSRQPDIPYAKSGVPVSKSAYVGLRDSPNLSNIVLSPAVDPENKDKDSDVPTESLLPSVAPMSSITSILRSEVVGALSDITSPSTTPRLAPTGQQSNPTIHVPMDNRWIKPDGAYKHWVARSGELVANLLIAAGTDHIITMDLHDPQFQGYFDIPVDMITAESSILDYIKSQIPNYQDAVIVSPDAGGAKRATSVANQLNLDLALIHKEGKTNEVSRISLVGDVQGKPVIIIDDIADTCGTLGLAAELLHQRGATEIYAVVAHGILSGKAIEIINKSPISQVVVTNTVPHEEKKALCNKLRTIDVSGPFAEAIRRIHNGETLAPLFKKKSYV</sequence>
<organism evidence="13 14">
    <name type="scientific">Basidiobolus ranarum</name>
    <dbReference type="NCBI Taxonomy" id="34480"/>
    <lineage>
        <taxon>Eukaryota</taxon>
        <taxon>Fungi</taxon>
        <taxon>Fungi incertae sedis</taxon>
        <taxon>Zoopagomycota</taxon>
        <taxon>Entomophthoromycotina</taxon>
        <taxon>Basidiobolomycetes</taxon>
        <taxon>Basidiobolales</taxon>
        <taxon>Basidiobolaceae</taxon>
        <taxon>Basidiobolus</taxon>
    </lineage>
</organism>
<dbReference type="EC" id="2.7.6.1" evidence="2"/>
<comment type="catalytic activity">
    <reaction evidence="10">
        <text>D-ribose 5-phosphate + ATP = 5-phospho-alpha-D-ribose 1-diphosphate + AMP + H(+)</text>
        <dbReference type="Rhea" id="RHEA:15609"/>
        <dbReference type="ChEBI" id="CHEBI:15378"/>
        <dbReference type="ChEBI" id="CHEBI:30616"/>
        <dbReference type="ChEBI" id="CHEBI:58017"/>
        <dbReference type="ChEBI" id="CHEBI:78346"/>
        <dbReference type="ChEBI" id="CHEBI:456215"/>
        <dbReference type="EC" id="2.7.6.1"/>
    </reaction>
</comment>
<evidence type="ECO:0000256" key="4">
    <source>
        <dbReference type="ARBA" id="ARBA00022723"/>
    </source>
</evidence>
<keyword evidence="8" id="KW-0067">ATP-binding</keyword>
<keyword evidence="4" id="KW-0479">Metal-binding</keyword>
<evidence type="ECO:0000256" key="8">
    <source>
        <dbReference type="ARBA" id="ARBA00022840"/>
    </source>
</evidence>
<dbReference type="Pfam" id="PF14572">
    <property type="entry name" value="Pribosyl_synth"/>
    <property type="match status" value="1"/>
</dbReference>
<dbReference type="Proteomes" id="UP001479436">
    <property type="component" value="Unassembled WGS sequence"/>
</dbReference>
<comment type="similarity">
    <text evidence="1">Belongs to the ribose-phosphate pyrophosphokinase family.</text>
</comment>
<evidence type="ECO:0000256" key="5">
    <source>
        <dbReference type="ARBA" id="ARBA00022727"/>
    </source>
</evidence>
<evidence type="ECO:0000256" key="10">
    <source>
        <dbReference type="ARBA" id="ARBA00049535"/>
    </source>
</evidence>
<keyword evidence="3 13" id="KW-0808">Transferase</keyword>
<dbReference type="PROSITE" id="PS00114">
    <property type="entry name" value="PRPP_SYNTHASE"/>
    <property type="match status" value="1"/>
</dbReference>
<evidence type="ECO:0000256" key="1">
    <source>
        <dbReference type="ARBA" id="ARBA00006478"/>
    </source>
</evidence>
<dbReference type="PANTHER" id="PTHR10210:SF36">
    <property type="entry name" value="RIBOSE-PHOSPHATE PYROPHOSPHOKINASE 5"/>
    <property type="match status" value="1"/>
</dbReference>
<dbReference type="InterPro" id="IPR029099">
    <property type="entry name" value="Pribosyltran_N"/>
</dbReference>
<dbReference type="InterPro" id="IPR000836">
    <property type="entry name" value="PRTase_dom"/>
</dbReference>
<feature type="region of interest" description="Disordered" evidence="11">
    <location>
        <begin position="126"/>
        <end position="148"/>
    </location>
</feature>
<evidence type="ECO:0000256" key="9">
    <source>
        <dbReference type="ARBA" id="ARBA00022842"/>
    </source>
</evidence>
<evidence type="ECO:0000313" key="13">
    <source>
        <dbReference type="EMBL" id="KAK9717134.1"/>
    </source>
</evidence>
<feature type="domain" description="Ribose-phosphate pyrophosphokinase N-terminal" evidence="12">
    <location>
        <begin position="5"/>
        <end position="98"/>
    </location>
</feature>
<keyword evidence="14" id="KW-1185">Reference proteome</keyword>
<keyword evidence="6" id="KW-0547">Nucleotide-binding</keyword>
<evidence type="ECO:0000256" key="2">
    <source>
        <dbReference type="ARBA" id="ARBA00013247"/>
    </source>
</evidence>
<dbReference type="SMART" id="SM01400">
    <property type="entry name" value="Pribosyltran_N"/>
    <property type="match status" value="1"/>
</dbReference>
<dbReference type="CDD" id="cd06223">
    <property type="entry name" value="PRTases_typeI"/>
    <property type="match status" value="1"/>
</dbReference>
<evidence type="ECO:0000256" key="11">
    <source>
        <dbReference type="SAM" id="MobiDB-lite"/>
    </source>
</evidence>